<keyword evidence="1" id="KW-0963">Cytoplasm</keyword>
<evidence type="ECO:0000256" key="6">
    <source>
        <dbReference type="SAM" id="MobiDB-lite"/>
    </source>
</evidence>
<feature type="coiled-coil region" evidence="5">
    <location>
        <begin position="1"/>
        <end position="28"/>
    </location>
</feature>
<organism evidence="7 8">
    <name type="scientific">Enterobacter cancerogenus</name>
    <dbReference type="NCBI Taxonomy" id="69218"/>
    <lineage>
        <taxon>Bacteria</taxon>
        <taxon>Pseudomonadati</taxon>
        <taxon>Pseudomonadota</taxon>
        <taxon>Gammaproteobacteria</taxon>
        <taxon>Enterobacterales</taxon>
        <taxon>Enterobacteriaceae</taxon>
        <taxon>Enterobacter</taxon>
        <taxon>Enterobacter cloacae complex</taxon>
    </lineage>
</organism>
<evidence type="ECO:0000256" key="3">
    <source>
        <dbReference type="ARBA" id="ARBA00023067"/>
    </source>
</evidence>
<keyword evidence="7" id="KW-0132">Cell division</keyword>
<evidence type="ECO:0000256" key="2">
    <source>
        <dbReference type="ARBA" id="ARBA00022829"/>
    </source>
</evidence>
<dbReference type="PANTHER" id="PTHR42963">
    <property type="entry name" value="CHROMOSOME PARTITION PROTEIN MUKB"/>
    <property type="match status" value="1"/>
</dbReference>
<dbReference type="Proteomes" id="UP000351155">
    <property type="component" value="Unassembled WGS sequence"/>
</dbReference>
<keyword evidence="7" id="KW-0131">Cell cycle</keyword>
<dbReference type="PANTHER" id="PTHR42963:SF1">
    <property type="entry name" value="DUF4476 DOMAIN-CONTAINING PROTEIN"/>
    <property type="match status" value="1"/>
</dbReference>
<sequence>MDNLTRRLRKLERDYHEMREQVVTAKAGWCAVMRMVKDNNVERRLHRRELAYLSGDELRSMSDKALGALRLAVADNEHLRDVLRMSEDPKRPERKIQFFVAVYQHLRERIRPGYHPHPTIRSKPSSRWKSSWVA</sequence>
<evidence type="ECO:0000256" key="5">
    <source>
        <dbReference type="SAM" id="Coils"/>
    </source>
</evidence>
<dbReference type="GO" id="GO:0007059">
    <property type="term" value="P:chromosome segregation"/>
    <property type="evidence" value="ECO:0007669"/>
    <property type="project" value="UniProtKB-KW"/>
</dbReference>
<protein>
    <submittedName>
        <fullName evidence="7">Cell division protein MukB</fullName>
    </submittedName>
</protein>
<accession>A0A484ZAH3</accession>
<proteinExistence type="predicted"/>
<evidence type="ECO:0000256" key="1">
    <source>
        <dbReference type="ARBA" id="ARBA00022490"/>
    </source>
</evidence>
<dbReference type="GO" id="GO:0051301">
    <property type="term" value="P:cell division"/>
    <property type="evidence" value="ECO:0007669"/>
    <property type="project" value="UniProtKB-KW"/>
</dbReference>
<feature type="region of interest" description="Disordered" evidence="6">
    <location>
        <begin position="113"/>
        <end position="134"/>
    </location>
</feature>
<dbReference type="GO" id="GO:0005737">
    <property type="term" value="C:cytoplasm"/>
    <property type="evidence" value="ECO:0007669"/>
    <property type="project" value="TreeGrafter"/>
</dbReference>
<feature type="compositionally biased region" description="Basic residues" evidence="6">
    <location>
        <begin position="113"/>
        <end position="126"/>
    </location>
</feature>
<keyword evidence="2" id="KW-0159">Chromosome partition</keyword>
<keyword evidence="5" id="KW-0175">Coiled coil</keyword>
<dbReference type="EMBL" id="CAADIW010000078">
    <property type="protein sequence ID" value="VFS44756.1"/>
    <property type="molecule type" value="Genomic_DNA"/>
</dbReference>
<keyword evidence="4" id="KW-0238">DNA-binding</keyword>
<evidence type="ECO:0000313" key="8">
    <source>
        <dbReference type="Proteomes" id="UP000351155"/>
    </source>
</evidence>
<dbReference type="GO" id="GO:0030261">
    <property type="term" value="P:chromosome condensation"/>
    <property type="evidence" value="ECO:0007669"/>
    <property type="project" value="UniProtKB-KW"/>
</dbReference>
<evidence type="ECO:0000313" key="7">
    <source>
        <dbReference type="EMBL" id="VFS44756.1"/>
    </source>
</evidence>
<reference evidence="7 8" key="1">
    <citation type="submission" date="2019-03" db="EMBL/GenBank/DDBJ databases">
        <authorList>
            <consortium name="Pathogen Informatics"/>
        </authorList>
    </citation>
    <scope>NUCLEOTIDE SEQUENCE [LARGE SCALE GENOMIC DNA]</scope>
    <source>
        <strain evidence="7 8">NCTC12126</strain>
    </source>
</reference>
<name>A0A484ZAH3_9ENTR</name>
<dbReference type="InterPro" id="IPR050308">
    <property type="entry name" value="MukB/SMC"/>
</dbReference>
<gene>
    <name evidence="7" type="primary">mukB_3</name>
    <name evidence="7" type="ORF">NCTC12126_06068</name>
</gene>
<keyword evidence="3" id="KW-0226">DNA condensation</keyword>
<evidence type="ECO:0000256" key="4">
    <source>
        <dbReference type="ARBA" id="ARBA00023125"/>
    </source>
</evidence>
<dbReference type="GO" id="GO:0003677">
    <property type="term" value="F:DNA binding"/>
    <property type="evidence" value="ECO:0007669"/>
    <property type="project" value="UniProtKB-KW"/>
</dbReference>
<dbReference type="AlphaFoldDB" id="A0A484ZAH3"/>